<feature type="domain" description="FAD-binding" evidence="7">
    <location>
        <begin position="7"/>
        <end position="335"/>
    </location>
</feature>
<name>A0AAI8YKQ4_9PEZI</name>
<evidence type="ECO:0000256" key="1">
    <source>
        <dbReference type="ARBA" id="ARBA00001974"/>
    </source>
</evidence>
<evidence type="ECO:0000256" key="5">
    <source>
        <dbReference type="ARBA" id="ARBA00022827"/>
    </source>
</evidence>
<dbReference type="InterPro" id="IPR050562">
    <property type="entry name" value="FAD_mOase_fung"/>
</dbReference>
<dbReference type="EMBL" id="CAUWAG010000011">
    <property type="protein sequence ID" value="CAJ2508340.1"/>
    <property type="molecule type" value="Genomic_DNA"/>
</dbReference>
<comment type="cofactor">
    <cofactor evidence="1">
        <name>FAD</name>
        <dbReference type="ChEBI" id="CHEBI:57692"/>
    </cofactor>
</comment>
<comment type="similarity">
    <text evidence="3">Belongs to the paxM FAD-dependent monooxygenase family.</text>
</comment>
<dbReference type="Gene3D" id="3.50.50.60">
    <property type="entry name" value="FAD/NAD(P)-binding domain"/>
    <property type="match status" value="1"/>
</dbReference>
<dbReference type="GO" id="GO:0071949">
    <property type="term" value="F:FAD binding"/>
    <property type="evidence" value="ECO:0007669"/>
    <property type="project" value="InterPro"/>
</dbReference>
<dbReference type="Proteomes" id="UP001295740">
    <property type="component" value="Unassembled WGS sequence"/>
</dbReference>
<evidence type="ECO:0000313" key="9">
    <source>
        <dbReference type="Proteomes" id="UP001295740"/>
    </source>
</evidence>
<dbReference type="InterPro" id="IPR002938">
    <property type="entry name" value="FAD-bd"/>
</dbReference>
<keyword evidence="9" id="KW-1185">Reference proteome</keyword>
<dbReference type="PANTHER" id="PTHR47356">
    <property type="entry name" value="FAD-DEPENDENT MONOOXYGENASE ASQG-RELATED"/>
    <property type="match status" value="1"/>
</dbReference>
<gene>
    <name evidence="8" type="ORF">KHLLAP_LOCUS8808</name>
</gene>
<evidence type="ECO:0000256" key="6">
    <source>
        <dbReference type="ARBA" id="ARBA00023002"/>
    </source>
</evidence>
<protein>
    <submittedName>
        <fullName evidence="8">Uu.00g133660.m01.CDS01</fullName>
    </submittedName>
</protein>
<sequence length="439" mass="49239">MSNSNFRVIIVGAGPVGLYVANALQQANIEFVVLEQEKTVLKPAGQLLFVWPQTVRLFDQIGLLAPMQEAAFQLYQKKRTSGIDGRVTTTSNFWGFMRENHGYPFLLILRSDLVRILYANLKRRDTHVRTDTQVIDIVPHAHGIHVKAKDGAVVEGSIVIGSDGVHSETRSLMQRLAIQSTGVDEGNPMQSSFYGLFGRASIDQVKIEPGVLFESRGAGTVIQCSGTRRTLHFVTLTPLPSRVTERIRYNTEGMETYATSIADVAVCPGVTFREIWKHADKSTTVLVNQEEGFLSHWHHDRIVLVGDAVHKVTSVNGLGMTCGLHSAAALANELQSLSAAMPHDPTAMLFNQAFAKYQRIRESECRAIWAAGRSMVREVTRRSRVNWLWDTYFLPWLDMESFAKGILVSLLLIRYGHILTYIPFDEQGGRITWVRRCKR</sequence>
<dbReference type="PRINTS" id="PR00420">
    <property type="entry name" value="RNGMNOXGNASE"/>
</dbReference>
<dbReference type="SUPFAM" id="SSF51905">
    <property type="entry name" value="FAD/NAD(P)-binding domain"/>
    <property type="match status" value="1"/>
</dbReference>
<dbReference type="PANTHER" id="PTHR47356:SF2">
    <property type="entry name" value="FAD-BINDING DOMAIN-CONTAINING PROTEIN-RELATED"/>
    <property type="match status" value="1"/>
</dbReference>
<keyword evidence="4" id="KW-0285">Flavoprotein</keyword>
<comment type="pathway">
    <text evidence="2">Secondary metabolite biosynthesis.</text>
</comment>
<evidence type="ECO:0000313" key="8">
    <source>
        <dbReference type="EMBL" id="CAJ2508340.1"/>
    </source>
</evidence>
<keyword evidence="6" id="KW-0560">Oxidoreductase</keyword>
<comment type="caution">
    <text evidence="8">The sequence shown here is derived from an EMBL/GenBank/DDBJ whole genome shotgun (WGS) entry which is preliminary data.</text>
</comment>
<reference evidence="8" key="1">
    <citation type="submission" date="2023-10" db="EMBL/GenBank/DDBJ databases">
        <authorList>
            <person name="Hackl T."/>
        </authorList>
    </citation>
    <scope>NUCLEOTIDE SEQUENCE</scope>
</reference>
<accession>A0AAI8YKQ4</accession>
<proteinExistence type="inferred from homology"/>
<evidence type="ECO:0000256" key="3">
    <source>
        <dbReference type="ARBA" id="ARBA00007992"/>
    </source>
</evidence>
<evidence type="ECO:0000256" key="4">
    <source>
        <dbReference type="ARBA" id="ARBA00022630"/>
    </source>
</evidence>
<dbReference type="Pfam" id="PF01494">
    <property type="entry name" value="FAD_binding_3"/>
    <property type="match status" value="1"/>
</dbReference>
<dbReference type="AlphaFoldDB" id="A0AAI8YKQ4"/>
<dbReference type="InterPro" id="IPR036188">
    <property type="entry name" value="FAD/NAD-bd_sf"/>
</dbReference>
<organism evidence="8 9">
    <name type="scientific">Anthostomella pinea</name>
    <dbReference type="NCBI Taxonomy" id="933095"/>
    <lineage>
        <taxon>Eukaryota</taxon>
        <taxon>Fungi</taxon>
        <taxon>Dikarya</taxon>
        <taxon>Ascomycota</taxon>
        <taxon>Pezizomycotina</taxon>
        <taxon>Sordariomycetes</taxon>
        <taxon>Xylariomycetidae</taxon>
        <taxon>Xylariales</taxon>
        <taxon>Xylariaceae</taxon>
        <taxon>Anthostomella</taxon>
    </lineage>
</organism>
<keyword evidence="5" id="KW-0274">FAD</keyword>
<evidence type="ECO:0000256" key="2">
    <source>
        <dbReference type="ARBA" id="ARBA00005179"/>
    </source>
</evidence>
<dbReference type="GO" id="GO:0004497">
    <property type="term" value="F:monooxygenase activity"/>
    <property type="evidence" value="ECO:0007669"/>
    <property type="project" value="InterPro"/>
</dbReference>
<evidence type="ECO:0000259" key="7">
    <source>
        <dbReference type="Pfam" id="PF01494"/>
    </source>
</evidence>